<dbReference type="InterPro" id="IPR038883">
    <property type="entry name" value="AN11006-like"/>
</dbReference>
<dbReference type="PANTHER" id="PTHR42085">
    <property type="entry name" value="F-BOX DOMAIN-CONTAINING PROTEIN"/>
    <property type="match status" value="1"/>
</dbReference>
<dbReference type="Proteomes" id="UP000799772">
    <property type="component" value="Unassembled WGS sequence"/>
</dbReference>
<accession>A0A9P4IKS6</accession>
<sequence>MEGNFLKTSLSTEKDGEAPTKHFIALPVEIRLMIYGFVVEEHVCACGKTQHRYFSFLNSNDGCKFDRFRPPHLAEVCKTIRNELLPIFYGNKSVFIHETVEYGYICGRDDSPEFEKWSKTIGERNVSLLKRIVVGWIGGERVTARIPFSLRNYYPGRDRRSCIQHFAVKMEFERSGDSVKCLAQFPGRLHYENNLNYLRRSLTTEIDKHMSSYGKNKWDGQLIVTLARAVLGEDGIANRLMLPTDEFDDVFDFSRAYFTFRRASSPESPVIMDVKEERAELPEKLELDTDE</sequence>
<dbReference type="PANTHER" id="PTHR42085:SF2">
    <property type="entry name" value="F-BOX DOMAIN-CONTAINING PROTEIN"/>
    <property type="match status" value="1"/>
</dbReference>
<keyword evidence="2" id="KW-1185">Reference proteome</keyword>
<proteinExistence type="predicted"/>
<organism evidence="1 2">
    <name type="scientific">Rhizodiscina lignyota</name>
    <dbReference type="NCBI Taxonomy" id="1504668"/>
    <lineage>
        <taxon>Eukaryota</taxon>
        <taxon>Fungi</taxon>
        <taxon>Dikarya</taxon>
        <taxon>Ascomycota</taxon>
        <taxon>Pezizomycotina</taxon>
        <taxon>Dothideomycetes</taxon>
        <taxon>Pleosporomycetidae</taxon>
        <taxon>Aulographales</taxon>
        <taxon>Rhizodiscinaceae</taxon>
        <taxon>Rhizodiscina</taxon>
    </lineage>
</organism>
<dbReference type="OrthoDB" id="3650781at2759"/>
<name>A0A9P4IKS6_9PEZI</name>
<protein>
    <recommendedName>
        <fullName evidence="3">F-box domain-containing protein</fullName>
    </recommendedName>
</protein>
<reference evidence="1" key="1">
    <citation type="journal article" date="2020" name="Stud. Mycol.">
        <title>101 Dothideomycetes genomes: a test case for predicting lifestyles and emergence of pathogens.</title>
        <authorList>
            <person name="Haridas S."/>
            <person name="Albert R."/>
            <person name="Binder M."/>
            <person name="Bloem J."/>
            <person name="Labutti K."/>
            <person name="Salamov A."/>
            <person name="Andreopoulos B."/>
            <person name="Baker S."/>
            <person name="Barry K."/>
            <person name="Bills G."/>
            <person name="Bluhm B."/>
            <person name="Cannon C."/>
            <person name="Castanera R."/>
            <person name="Culley D."/>
            <person name="Daum C."/>
            <person name="Ezra D."/>
            <person name="Gonzalez J."/>
            <person name="Henrissat B."/>
            <person name="Kuo A."/>
            <person name="Liang C."/>
            <person name="Lipzen A."/>
            <person name="Lutzoni F."/>
            <person name="Magnuson J."/>
            <person name="Mondo S."/>
            <person name="Nolan M."/>
            <person name="Ohm R."/>
            <person name="Pangilinan J."/>
            <person name="Park H.-J."/>
            <person name="Ramirez L."/>
            <person name="Alfaro M."/>
            <person name="Sun H."/>
            <person name="Tritt A."/>
            <person name="Yoshinaga Y."/>
            <person name="Zwiers L.-H."/>
            <person name="Turgeon B."/>
            <person name="Goodwin S."/>
            <person name="Spatafora J."/>
            <person name="Crous P."/>
            <person name="Grigoriev I."/>
        </authorList>
    </citation>
    <scope>NUCLEOTIDE SEQUENCE</scope>
    <source>
        <strain evidence="1">CBS 133067</strain>
    </source>
</reference>
<gene>
    <name evidence="1" type="ORF">NA57DRAFT_53156</name>
</gene>
<evidence type="ECO:0000313" key="2">
    <source>
        <dbReference type="Proteomes" id="UP000799772"/>
    </source>
</evidence>
<comment type="caution">
    <text evidence="1">The sequence shown here is derived from an EMBL/GenBank/DDBJ whole genome shotgun (WGS) entry which is preliminary data.</text>
</comment>
<evidence type="ECO:0000313" key="1">
    <source>
        <dbReference type="EMBL" id="KAF2101179.1"/>
    </source>
</evidence>
<dbReference type="AlphaFoldDB" id="A0A9P4IKS6"/>
<evidence type="ECO:0008006" key="3">
    <source>
        <dbReference type="Google" id="ProtNLM"/>
    </source>
</evidence>
<dbReference type="EMBL" id="ML978123">
    <property type="protein sequence ID" value="KAF2101179.1"/>
    <property type="molecule type" value="Genomic_DNA"/>
</dbReference>